<evidence type="ECO:0000313" key="1">
    <source>
        <dbReference type="EMBL" id="JAH74612.1"/>
    </source>
</evidence>
<dbReference type="AlphaFoldDB" id="A0A0E9V988"/>
<dbReference type="EMBL" id="GBXM01033965">
    <property type="protein sequence ID" value="JAH74612.1"/>
    <property type="molecule type" value="Transcribed_RNA"/>
</dbReference>
<accession>A0A0E9V988</accession>
<organism evidence="1">
    <name type="scientific">Anguilla anguilla</name>
    <name type="common">European freshwater eel</name>
    <name type="synonym">Muraena anguilla</name>
    <dbReference type="NCBI Taxonomy" id="7936"/>
    <lineage>
        <taxon>Eukaryota</taxon>
        <taxon>Metazoa</taxon>
        <taxon>Chordata</taxon>
        <taxon>Craniata</taxon>
        <taxon>Vertebrata</taxon>
        <taxon>Euteleostomi</taxon>
        <taxon>Actinopterygii</taxon>
        <taxon>Neopterygii</taxon>
        <taxon>Teleostei</taxon>
        <taxon>Anguilliformes</taxon>
        <taxon>Anguillidae</taxon>
        <taxon>Anguilla</taxon>
    </lineage>
</organism>
<sequence length="16" mass="1701">MCLSHPGRTPSSSRQG</sequence>
<reference evidence="1" key="2">
    <citation type="journal article" date="2015" name="Fish Shellfish Immunol.">
        <title>Early steps in the European eel (Anguilla anguilla)-Vibrio vulnificus interaction in the gills: Role of the RtxA13 toxin.</title>
        <authorList>
            <person name="Callol A."/>
            <person name="Pajuelo D."/>
            <person name="Ebbesson L."/>
            <person name="Teles M."/>
            <person name="MacKenzie S."/>
            <person name="Amaro C."/>
        </authorList>
    </citation>
    <scope>NUCLEOTIDE SEQUENCE</scope>
</reference>
<reference evidence="1" key="1">
    <citation type="submission" date="2014-11" db="EMBL/GenBank/DDBJ databases">
        <authorList>
            <person name="Amaro Gonzalez C."/>
        </authorList>
    </citation>
    <scope>NUCLEOTIDE SEQUENCE</scope>
</reference>
<protein>
    <submittedName>
        <fullName evidence="1">Uncharacterized protein</fullName>
    </submittedName>
</protein>
<proteinExistence type="predicted"/>
<name>A0A0E9V988_ANGAN</name>